<feature type="compositionally biased region" description="Gly residues" evidence="1">
    <location>
        <begin position="45"/>
        <end position="57"/>
    </location>
</feature>
<dbReference type="EMBL" id="JAKJXP020000002">
    <property type="protein sequence ID" value="KAK7757561.1"/>
    <property type="molecule type" value="Genomic_DNA"/>
</dbReference>
<accession>A0AAN9V1M4</accession>
<dbReference type="AlphaFoldDB" id="A0AAN9V1M4"/>
<dbReference type="Proteomes" id="UP001320420">
    <property type="component" value="Unassembled WGS sequence"/>
</dbReference>
<evidence type="ECO:0000256" key="1">
    <source>
        <dbReference type="SAM" id="MobiDB-lite"/>
    </source>
</evidence>
<feature type="compositionally biased region" description="Basic and acidic residues" evidence="1">
    <location>
        <begin position="19"/>
        <end position="42"/>
    </location>
</feature>
<evidence type="ECO:0000313" key="2">
    <source>
        <dbReference type="EMBL" id="KAK7757561.1"/>
    </source>
</evidence>
<organism evidence="2 3">
    <name type="scientific">Diatrype stigma</name>
    <dbReference type="NCBI Taxonomy" id="117547"/>
    <lineage>
        <taxon>Eukaryota</taxon>
        <taxon>Fungi</taxon>
        <taxon>Dikarya</taxon>
        <taxon>Ascomycota</taxon>
        <taxon>Pezizomycotina</taxon>
        <taxon>Sordariomycetes</taxon>
        <taxon>Xylariomycetidae</taxon>
        <taxon>Xylariales</taxon>
        <taxon>Diatrypaceae</taxon>
        <taxon>Diatrype</taxon>
    </lineage>
</organism>
<feature type="region of interest" description="Disordered" evidence="1">
    <location>
        <begin position="1"/>
        <end position="82"/>
    </location>
</feature>
<sequence length="82" mass="8489">MGSGKMDEKAAKRIAAARGKKDSFAKRAELASRNHWDRERAAAEVGGGGGGGGGSSGIDGPWRKIDPPGPSRPMDSGRRAVK</sequence>
<comment type="caution">
    <text evidence="2">The sequence shown here is derived from an EMBL/GenBank/DDBJ whole genome shotgun (WGS) entry which is preliminary data.</text>
</comment>
<protein>
    <submittedName>
        <fullName evidence="2">Uncharacterized protein</fullName>
    </submittedName>
</protein>
<reference evidence="2 3" key="1">
    <citation type="submission" date="2024-02" db="EMBL/GenBank/DDBJ databases">
        <title>De novo assembly and annotation of 12 fungi associated with fruit tree decline syndrome in Ontario, Canada.</title>
        <authorList>
            <person name="Sulman M."/>
            <person name="Ellouze W."/>
            <person name="Ilyukhin E."/>
        </authorList>
    </citation>
    <scope>NUCLEOTIDE SEQUENCE [LARGE SCALE GENOMIC DNA]</scope>
    <source>
        <strain evidence="2 3">M11/M66-122</strain>
    </source>
</reference>
<keyword evidence="3" id="KW-1185">Reference proteome</keyword>
<feature type="compositionally biased region" description="Basic and acidic residues" evidence="1">
    <location>
        <begin position="1"/>
        <end position="11"/>
    </location>
</feature>
<proteinExistence type="predicted"/>
<evidence type="ECO:0000313" key="3">
    <source>
        <dbReference type="Proteomes" id="UP001320420"/>
    </source>
</evidence>
<gene>
    <name evidence="2" type="ORF">SLS62_000576</name>
</gene>
<name>A0AAN9V1M4_9PEZI</name>